<protein>
    <recommendedName>
        <fullName evidence="3">SH3 domain-containing protein</fullName>
    </recommendedName>
</protein>
<sequence length="378" mass="40009">MTDPLAPPPWRQIPADVQDRIMQSTLDEPAVRRRSVLAPIAASVAALAIGAVFTIQATGGAGPSNDANPGLDRCAAAARDSGQLAPRSEWEQVFESPFQDYKVIAARAGGKPVFCELTHTTATVSTAEPRYVPGTGAGLVMTTPLGTIAGVADPSWKQVWIKTGDSVRPASMVDGMFVGGFRTGDTVEVANTERPAEWITLPVLEQPPITVVDARPGPAPDRSSGRGRILGDCIKATELYRAVIDQDSWEPGAMVQAGNFVMIVARNAYGYSSCSYSTENQFGTFGSITGRGYYQADKAANQGPAPKTFPISTDPNVGQVFVAGVVPQETRRVQVVSSDVTVEADVADSTFAAVLPPGSFKRTLRLYDGTGKITYEGP</sequence>
<reference evidence="1 2" key="1">
    <citation type="submission" date="2021-03" db="EMBL/GenBank/DDBJ databases">
        <title>Sequencing the genomes of 1000 actinobacteria strains.</title>
        <authorList>
            <person name="Klenk H.-P."/>
        </authorList>
    </citation>
    <scope>NUCLEOTIDE SEQUENCE [LARGE SCALE GENOMIC DNA]</scope>
    <source>
        <strain evidence="1 2">DSM 46670</strain>
    </source>
</reference>
<organism evidence="1 2">
    <name type="scientific">Kibdelosporangium banguiense</name>
    <dbReference type="NCBI Taxonomy" id="1365924"/>
    <lineage>
        <taxon>Bacteria</taxon>
        <taxon>Bacillati</taxon>
        <taxon>Actinomycetota</taxon>
        <taxon>Actinomycetes</taxon>
        <taxon>Pseudonocardiales</taxon>
        <taxon>Pseudonocardiaceae</taxon>
        <taxon>Kibdelosporangium</taxon>
    </lineage>
</organism>
<gene>
    <name evidence="1" type="ORF">JOF56_003948</name>
</gene>
<keyword evidence="2" id="KW-1185">Reference proteome</keyword>
<evidence type="ECO:0008006" key="3">
    <source>
        <dbReference type="Google" id="ProtNLM"/>
    </source>
</evidence>
<dbReference type="EMBL" id="JAGINW010000001">
    <property type="protein sequence ID" value="MBP2323563.1"/>
    <property type="molecule type" value="Genomic_DNA"/>
</dbReference>
<comment type="caution">
    <text evidence="1">The sequence shown here is derived from an EMBL/GenBank/DDBJ whole genome shotgun (WGS) entry which is preliminary data.</text>
</comment>
<evidence type="ECO:0000313" key="2">
    <source>
        <dbReference type="Proteomes" id="UP001519332"/>
    </source>
</evidence>
<name>A0ABS4TGK4_9PSEU</name>
<dbReference type="Proteomes" id="UP001519332">
    <property type="component" value="Unassembled WGS sequence"/>
</dbReference>
<proteinExistence type="predicted"/>
<accession>A0ABS4TGK4</accession>
<evidence type="ECO:0000313" key="1">
    <source>
        <dbReference type="EMBL" id="MBP2323563.1"/>
    </source>
</evidence>
<dbReference type="RefSeq" id="WP_209640143.1">
    <property type="nucleotide sequence ID" value="NZ_JAGINW010000001.1"/>
</dbReference>